<evidence type="ECO:0008006" key="7">
    <source>
        <dbReference type="Google" id="ProtNLM"/>
    </source>
</evidence>
<dbReference type="GO" id="GO:0003924">
    <property type="term" value="F:GTPase activity"/>
    <property type="evidence" value="ECO:0007669"/>
    <property type="project" value="InterPro"/>
</dbReference>
<dbReference type="STRING" id="1071378.G0W886"/>
<keyword evidence="2" id="KW-0342">GTP-binding</keyword>
<accession>G0W886</accession>
<dbReference type="SUPFAM" id="SSF52540">
    <property type="entry name" value="P-loop containing nucleoside triphosphate hydrolases"/>
    <property type="match status" value="1"/>
</dbReference>
<dbReference type="RefSeq" id="XP_003669240.1">
    <property type="nucleotide sequence ID" value="XM_003669192.1"/>
</dbReference>
<dbReference type="eggNOG" id="KOG1489">
    <property type="taxonomic scope" value="Eukaryota"/>
</dbReference>
<name>G0W886_NAUDC</name>
<dbReference type="CDD" id="cd01898">
    <property type="entry name" value="Obg"/>
    <property type="match status" value="1"/>
</dbReference>
<dbReference type="InterPro" id="IPR031167">
    <property type="entry name" value="G_OBG"/>
</dbReference>
<dbReference type="PANTHER" id="PTHR11702">
    <property type="entry name" value="DEVELOPMENTALLY REGULATED GTP-BINDING PROTEIN-RELATED"/>
    <property type="match status" value="1"/>
</dbReference>
<dbReference type="GeneID" id="11494742"/>
<evidence type="ECO:0000313" key="6">
    <source>
        <dbReference type="Proteomes" id="UP000000689"/>
    </source>
</evidence>
<dbReference type="PROSITE" id="PS51883">
    <property type="entry name" value="OBG"/>
    <property type="match status" value="1"/>
</dbReference>
<feature type="domain" description="Obg" evidence="4">
    <location>
        <begin position="106"/>
        <end position="365"/>
    </location>
</feature>
<protein>
    <recommendedName>
        <fullName evidence="7">Obg family GTPase CgtA</fullName>
    </recommendedName>
</protein>
<evidence type="ECO:0000259" key="4">
    <source>
        <dbReference type="PROSITE" id="PS51883"/>
    </source>
</evidence>
<dbReference type="PRINTS" id="PR00326">
    <property type="entry name" value="GTP1OBG"/>
</dbReference>
<dbReference type="PANTHER" id="PTHR11702:SF31">
    <property type="entry name" value="MITOCHONDRIAL RIBOSOME-ASSOCIATED GTPASE 2"/>
    <property type="match status" value="1"/>
</dbReference>
<dbReference type="Pfam" id="PF01018">
    <property type="entry name" value="GTP1_OBG"/>
    <property type="match status" value="2"/>
</dbReference>
<keyword evidence="1" id="KW-0547">Nucleotide-binding</keyword>
<dbReference type="OrthoDB" id="347018at2759"/>
<dbReference type="InterPro" id="IPR027417">
    <property type="entry name" value="P-loop_NTPase"/>
</dbReference>
<dbReference type="InterPro" id="IPR006073">
    <property type="entry name" value="GTP-bd"/>
</dbReference>
<dbReference type="GO" id="GO:0005743">
    <property type="term" value="C:mitochondrial inner membrane"/>
    <property type="evidence" value="ECO:0007669"/>
    <property type="project" value="EnsemblFungi"/>
</dbReference>
<dbReference type="GO" id="GO:0043022">
    <property type="term" value="F:ribosome binding"/>
    <property type="evidence" value="ECO:0007669"/>
    <property type="project" value="EnsemblFungi"/>
</dbReference>
<dbReference type="GO" id="GO:0005525">
    <property type="term" value="F:GTP binding"/>
    <property type="evidence" value="ECO:0007669"/>
    <property type="project" value="UniProtKB-KW"/>
</dbReference>
<sequence length="547" mass="61352">MLPRYYCKVSIRLNSTFSKIVENAPKISDNENWLNSLEIPNPASSLISGNKSWKTGDKFPFEIISNNDARNFKGQRFIDLKASLRYFTSINYLQEFNKHKHKRSQGNFIDVRIVKCKSGIGGNGCISFFRDANRRIGPPDGGDGGDGGSIYIQAVDSMDSLAKLKTTYIAGDGENGATDQLDGAVGKDILIKVPRGTVVHWCMDPKKVREYVQGKLQDSDATKDKSLRSILENNMLELKCVATDRYRQDVPHIQMFRNSYEVGEGWIYKGQTEEFHTSKDWFKDLKEKVKLYDYDLENAEHYQDTIPLFGIDLDEVSNEPICLLKGGKGGLGNMHFLTSLIRNPRFCKVGRNGLEQHFMFELKSIADFGLIGLPNAGKSTLLGAISNARPRIGHWEFTTLCPTIGTVSLGIDEPTFTVADIPGIIEGASQDKGLGLEFLRHIERSRGWVFVISLERPDPLSDLELLINEVGGLEKVETKSIMVICSKADVHPEVTAGPESTRGKYIKMEEFCSRRGWETMPISALRGENLEILKMKMFQSLGGRVER</sequence>
<dbReference type="PROSITE" id="PS51710">
    <property type="entry name" value="G_OBG"/>
    <property type="match status" value="1"/>
</dbReference>
<evidence type="ECO:0000259" key="3">
    <source>
        <dbReference type="PROSITE" id="PS51710"/>
    </source>
</evidence>
<evidence type="ECO:0000256" key="2">
    <source>
        <dbReference type="ARBA" id="ARBA00023134"/>
    </source>
</evidence>
<evidence type="ECO:0000313" key="5">
    <source>
        <dbReference type="EMBL" id="CCD23997.1"/>
    </source>
</evidence>
<keyword evidence="6" id="KW-1185">Reference proteome</keyword>
<dbReference type="InterPro" id="IPR045086">
    <property type="entry name" value="OBG_GTPase"/>
</dbReference>
<dbReference type="Pfam" id="PF01926">
    <property type="entry name" value="MMR_HSR1"/>
    <property type="match status" value="1"/>
</dbReference>
<dbReference type="Gene3D" id="3.40.50.300">
    <property type="entry name" value="P-loop containing nucleotide triphosphate hydrolases"/>
    <property type="match status" value="1"/>
</dbReference>
<dbReference type="AlphaFoldDB" id="G0W886"/>
<dbReference type="KEGG" id="ndi:NDAI_0C03370"/>
<organism evidence="5 6">
    <name type="scientific">Naumovozyma dairenensis (strain ATCC 10597 / BCRC 20456 / CBS 421 / NBRC 0211 / NRRL Y-12639)</name>
    <name type="common">Saccharomyces dairenensis</name>
    <dbReference type="NCBI Taxonomy" id="1071378"/>
    <lineage>
        <taxon>Eukaryota</taxon>
        <taxon>Fungi</taxon>
        <taxon>Dikarya</taxon>
        <taxon>Ascomycota</taxon>
        <taxon>Saccharomycotina</taxon>
        <taxon>Saccharomycetes</taxon>
        <taxon>Saccharomycetales</taxon>
        <taxon>Saccharomycetaceae</taxon>
        <taxon>Naumovozyma</taxon>
    </lineage>
</organism>
<dbReference type="SUPFAM" id="SSF82051">
    <property type="entry name" value="Obg GTP-binding protein N-terminal domain"/>
    <property type="match status" value="1"/>
</dbReference>
<dbReference type="OMA" id="AMHVDME"/>
<reference evidence="5 6" key="1">
    <citation type="journal article" date="2011" name="Proc. Natl. Acad. Sci. U.S.A.">
        <title>Evolutionary erosion of yeast sex chromosomes by mating-type switching accidents.</title>
        <authorList>
            <person name="Gordon J.L."/>
            <person name="Armisen D."/>
            <person name="Proux-Wera E."/>
            <person name="Oheigeartaigh S.S."/>
            <person name="Byrne K.P."/>
            <person name="Wolfe K.H."/>
        </authorList>
    </citation>
    <scope>NUCLEOTIDE SEQUENCE [LARGE SCALE GENOMIC DNA]</scope>
    <source>
        <strain evidence="6">ATCC 10597 / BCRC 20456 / CBS 421 / NBRC 0211 / NRRL Y-12639</strain>
    </source>
</reference>
<dbReference type="HOGENOM" id="CLU_011747_2_6_1"/>
<dbReference type="EMBL" id="HE580269">
    <property type="protein sequence ID" value="CCD23997.1"/>
    <property type="molecule type" value="Genomic_DNA"/>
</dbReference>
<proteinExistence type="predicted"/>
<gene>
    <name evidence="5" type="primary">NDAI0C03370</name>
    <name evidence="5" type="ordered locus">NDAI_0C03370</name>
</gene>
<dbReference type="InterPro" id="IPR036726">
    <property type="entry name" value="GTP1_OBG_dom_sf"/>
</dbReference>
<evidence type="ECO:0000256" key="1">
    <source>
        <dbReference type="ARBA" id="ARBA00022741"/>
    </source>
</evidence>
<feature type="domain" description="OBG-type G" evidence="3">
    <location>
        <begin position="366"/>
        <end position="542"/>
    </location>
</feature>
<dbReference type="Gene3D" id="2.70.210.12">
    <property type="entry name" value="GTP1/OBG domain"/>
    <property type="match status" value="1"/>
</dbReference>
<dbReference type="GO" id="GO:1902775">
    <property type="term" value="P:mitochondrial large ribosomal subunit assembly"/>
    <property type="evidence" value="ECO:0007669"/>
    <property type="project" value="EnsemblFungi"/>
</dbReference>
<dbReference type="Proteomes" id="UP000000689">
    <property type="component" value="Chromosome 3"/>
</dbReference>
<dbReference type="InterPro" id="IPR006169">
    <property type="entry name" value="GTP1_OBG_dom"/>
</dbReference>